<name>A0ABS7Z983_9SPHI</name>
<dbReference type="Proteomes" id="UP001165302">
    <property type="component" value="Unassembled WGS sequence"/>
</dbReference>
<sequence length="622" mass="68719">MVKLLMEDDMTYKNNFLIILNQKSVIFLYVLCLFSFFSCSKDISETTSGSQEIGIGLTVNVGGIREEFQTIASTVTNHNVKENLASDILYYDDFDALASVEDYSHRYLSNSAKITSRGKDRIAANSPVQQGVQYYLVLFEDNNGSRGAYMRSDLLTAGQAFTIKVEEGKKYHWIAYSYNSIENDLPQINFMSESTVSMGVNKDFLYASGISGVVSSTNPTFLSIVFDHMLSRVGVEVNTRGMFADINELNIELVNTNLKVANFNLLNQEITASTVEYGENLQLSAMGGVPSSPRADTKVAFVYIPPYSGSLNNFQVRLRKLTINLDAQAQALGHSTRTFEYTSTNGPVFTSNLGNLLKGKAKVVKIDLLESPLTISSRGYYYLIVLPVGYFDHNVKWARSNLYHNRLDNSYRFQHINIPSFNRESYFSWGSANPLAYGTNSDPCSLVYPAGVWKMPSATDFYATIGGTVTDINLLNLIKVNLNLLGINLAGIYFPTPSSRNRTATYTEYTPDSGQSTFYNATTDVGINNKIRFNYNGFYANIGLVENLINLNLGEAGNISRIWTSTANVSLLGLAGVGAVSYSGTALTDYLDASLLNLLNINALGIDVAKTDLNNIRCVRSN</sequence>
<evidence type="ECO:0000313" key="1">
    <source>
        <dbReference type="EMBL" id="MCA5005514.1"/>
    </source>
</evidence>
<reference evidence="1" key="1">
    <citation type="submission" date="2020-10" db="EMBL/GenBank/DDBJ databases">
        <authorList>
            <person name="Lu T."/>
            <person name="Wang Q."/>
            <person name="Han X."/>
        </authorList>
    </citation>
    <scope>NUCLEOTIDE SEQUENCE</scope>
    <source>
        <strain evidence="1">WQ 366</strain>
    </source>
</reference>
<evidence type="ECO:0008006" key="3">
    <source>
        <dbReference type="Google" id="ProtNLM"/>
    </source>
</evidence>
<dbReference type="EMBL" id="JADEYP010000017">
    <property type="protein sequence ID" value="MCA5005514.1"/>
    <property type="molecule type" value="Genomic_DNA"/>
</dbReference>
<accession>A0ABS7Z983</accession>
<gene>
    <name evidence="1" type="ORF">IPZ78_10160</name>
</gene>
<dbReference type="InterPro" id="IPR025049">
    <property type="entry name" value="Mfa-like_1"/>
</dbReference>
<comment type="caution">
    <text evidence="1">The sequence shown here is derived from an EMBL/GenBank/DDBJ whole genome shotgun (WGS) entry which is preliminary data.</text>
</comment>
<protein>
    <recommendedName>
        <fullName evidence="3">Fimbrillin-like</fullName>
    </recommendedName>
</protein>
<organism evidence="1 2">
    <name type="scientific">Sphingobacterium bovistauri</name>
    <dbReference type="NCBI Taxonomy" id="2781959"/>
    <lineage>
        <taxon>Bacteria</taxon>
        <taxon>Pseudomonadati</taxon>
        <taxon>Bacteroidota</taxon>
        <taxon>Sphingobacteriia</taxon>
        <taxon>Sphingobacteriales</taxon>
        <taxon>Sphingobacteriaceae</taxon>
        <taxon>Sphingobacterium</taxon>
    </lineage>
</organism>
<keyword evidence="2" id="KW-1185">Reference proteome</keyword>
<proteinExistence type="predicted"/>
<dbReference type="RefSeq" id="WP_225553324.1">
    <property type="nucleotide sequence ID" value="NZ_JADEYP010000017.1"/>
</dbReference>
<dbReference type="Pfam" id="PF13149">
    <property type="entry name" value="Mfa_like_1"/>
    <property type="match status" value="1"/>
</dbReference>
<evidence type="ECO:0000313" key="2">
    <source>
        <dbReference type="Proteomes" id="UP001165302"/>
    </source>
</evidence>